<name>B9AF67_METSM</name>
<keyword evidence="4 8" id="KW-0347">Helicase</keyword>
<evidence type="ECO:0000256" key="2">
    <source>
        <dbReference type="ARBA" id="ARBA00022741"/>
    </source>
</evidence>
<dbReference type="InterPro" id="IPR004483">
    <property type="entry name" value="SMUBP-2/Hcs1-like"/>
</dbReference>
<feature type="domain" description="DNA2/NAM7 helicase helicase" evidence="6">
    <location>
        <begin position="172"/>
        <end position="422"/>
    </location>
</feature>
<dbReference type="SUPFAM" id="SSF52540">
    <property type="entry name" value="P-loop containing nucleoside triphosphate hydrolases"/>
    <property type="match status" value="1"/>
</dbReference>
<dbReference type="InterPro" id="IPR047187">
    <property type="entry name" value="SF1_C_Upf1"/>
</dbReference>
<dbReference type="InterPro" id="IPR027417">
    <property type="entry name" value="P-loop_NTPase"/>
</dbReference>
<dbReference type="InterPro" id="IPR050534">
    <property type="entry name" value="Coronavir_polyprotein_1ab"/>
</dbReference>
<evidence type="ECO:0000259" key="6">
    <source>
        <dbReference type="Pfam" id="PF13086"/>
    </source>
</evidence>
<keyword evidence="2" id="KW-0547">Nucleotide-binding</keyword>
<dbReference type="InterPro" id="IPR041677">
    <property type="entry name" value="DNA2/NAM7_AAA_11"/>
</dbReference>
<sequence>MKKYIKQLIKLINYERDAEIELMTNEIKNLSPKKRESLGRAINKVKGKYLGKQLGSQIVQFGRSEKIETEISVGDMVLISTGYPLRSDLTGTVVEKGARFIKVAFEKSIPKWTLKKKVRIDLYANDVTFRRMEDNLMHLNTKGKNALEYSLKKRAPKENKKEKYIDFIDKSLNESQKNAVRNAVNTENFFLIHGPFGTGKTRTLVELIQQEVRQSNKVLVTAESNSAVDNILDRLSQNKKLKITRLGHPQRVSKENIAYSLAYKAENHQLTGKINKNYKRIEQISETRDRFTKPTPQYRRGFSDSDILYNASKGKGGRGISSSKMESMANWLLENEKISEIHYKIKKLENKIVKDIINSSDIILSTNSTAAIEEIARTKFNVVIVDEASQATIPSILIPLSKARRFILAGDHKQLPPTIISKKAHFLEKTLFEELIKKYPNKSSLLNVQYRMNSFLMKFPNSEFYNGNLKSDSSVDDINLDEIIDLEELSRLKESDVEKQLHNNLKPLLFIDTSNLKNNEEKHLKDSKSIINQSEADIATSIAKFYLGTGINPKDIGIISPYADQVNLIQDKIPIEVKSVDGFQGREKEIIIISTVRSNKNKDIGFLKDLRRLNVAITRAKRKLIVIGNKNTLKGNSTYSKLIKFCAKNDLLINFRHT</sequence>
<dbReference type="Gene3D" id="2.40.30.270">
    <property type="match status" value="1"/>
</dbReference>
<evidence type="ECO:0000259" key="7">
    <source>
        <dbReference type="Pfam" id="PF13087"/>
    </source>
</evidence>
<accession>B9AF67</accession>
<dbReference type="CDD" id="cd18808">
    <property type="entry name" value="SF1_C_Upf1"/>
    <property type="match status" value="1"/>
</dbReference>
<dbReference type="HOGENOM" id="CLU_001666_8_2_2"/>
<keyword evidence="5" id="KW-0067">ATP-binding</keyword>
<dbReference type="Pfam" id="PF13086">
    <property type="entry name" value="AAA_11"/>
    <property type="match status" value="1"/>
</dbReference>
<keyword evidence="3" id="KW-0378">Hydrolase</keyword>
<reference evidence="8 9" key="1">
    <citation type="submission" date="2008-10" db="EMBL/GenBank/DDBJ databases">
        <authorList>
            <person name="Fulton L."/>
            <person name="Clifton S."/>
            <person name="Fulton B."/>
            <person name="Xu J."/>
            <person name="Minx P."/>
            <person name="Pepin K.H."/>
            <person name="Johnson M."/>
            <person name="Bhonagiri V."/>
            <person name="Nash W.E."/>
            <person name="Mardis E.R."/>
            <person name="Wilson R.K."/>
        </authorList>
    </citation>
    <scope>NUCLEOTIDE SEQUENCE [LARGE SCALE GENOMIC DNA]</scope>
    <source>
        <strain evidence="8 9">DSM 2375</strain>
    </source>
</reference>
<evidence type="ECO:0000256" key="5">
    <source>
        <dbReference type="ARBA" id="ARBA00022840"/>
    </source>
</evidence>
<dbReference type="GO" id="GO:0043139">
    <property type="term" value="F:5'-3' DNA helicase activity"/>
    <property type="evidence" value="ECO:0007669"/>
    <property type="project" value="TreeGrafter"/>
</dbReference>
<dbReference type="Gene3D" id="3.40.50.300">
    <property type="entry name" value="P-loop containing nucleotide triphosphate hydrolases"/>
    <property type="match status" value="2"/>
</dbReference>
<dbReference type="PANTHER" id="PTHR43788">
    <property type="entry name" value="DNA2/NAM7 HELICASE FAMILY MEMBER"/>
    <property type="match status" value="1"/>
</dbReference>
<protein>
    <submittedName>
        <fullName evidence="8">Putative DNA helicase</fullName>
    </submittedName>
</protein>
<organism evidence="8 9">
    <name type="scientific">Methanobrevibacter smithii DSM 2375</name>
    <dbReference type="NCBI Taxonomy" id="483214"/>
    <lineage>
        <taxon>Archaea</taxon>
        <taxon>Methanobacteriati</taxon>
        <taxon>Methanobacteriota</taxon>
        <taxon>Methanomada group</taxon>
        <taxon>Methanobacteria</taxon>
        <taxon>Methanobacteriales</taxon>
        <taxon>Methanobacteriaceae</taxon>
        <taxon>Methanobrevibacter</taxon>
    </lineage>
</organism>
<dbReference type="InterPro" id="IPR041679">
    <property type="entry name" value="DNA2/NAM7-like_C"/>
</dbReference>
<dbReference type="FunFam" id="3.40.50.300:FF:000326">
    <property type="entry name" value="P-loop containing nucleoside triphosphate hydrolase"/>
    <property type="match status" value="1"/>
</dbReference>
<feature type="domain" description="DNA2/NAM7 helicase-like C-terminal" evidence="7">
    <location>
        <begin position="427"/>
        <end position="630"/>
    </location>
</feature>
<dbReference type="NCBIfam" id="TIGR00376">
    <property type="entry name" value="IGHMBP2 family helicase"/>
    <property type="match status" value="1"/>
</dbReference>
<evidence type="ECO:0000256" key="4">
    <source>
        <dbReference type="ARBA" id="ARBA00022806"/>
    </source>
</evidence>
<dbReference type="Proteomes" id="UP000003489">
    <property type="component" value="Unassembled WGS sequence"/>
</dbReference>
<dbReference type="FunFam" id="2.40.30.270:FF:000007">
    <property type="entry name" value="DNA helicase, putative"/>
    <property type="match status" value="1"/>
</dbReference>
<dbReference type="RefSeq" id="WP_004035864.1">
    <property type="nucleotide sequence ID" value="NZ_DS996911.1"/>
</dbReference>
<gene>
    <name evidence="8" type="ORF">METSMIALI_01005</name>
</gene>
<comment type="caution">
    <text evidence="8">The sequence shown here is derived from an EMBL/GenBank/DDBJ whole genome shotgun (WGS) entry which is preliminary data.</text>
</comment>
<evidence type="ECO:0000256" key="3">
    <source>
        <dbReference type="ARBA" id="ARBA00022801"/>
    </source>
</evidence>
<dbReference type="GO" id="GO:0016787">
    <property type="term" value="F:hydrolase activity"/>
    <property type="evidence" value="ECO:0007669"/>
    <property type="project" value="UniProtKB-KW"/>
</dbReference>
<evidence type="ECO:0000313" key="8">
    <source>
        <dbReference type="EMBL" id="EEE42107.1"/>
    </source>
</evidence>
<dbReference type="GO" id="GO:0003677">
    <property type="term" value="F:DNA binding"/>
    <property type="evidence" value="ECO:0007669"/>
    <property type="project" value="InterPro"/>
</dbReference>
<reference evidence="8 9" key="2">
    <citation type="submission" date="2008-11" db="EMBL/GenBank/DDBJ databases">
        <title>Draft genome sequence of Methanobrevibacter smithii (DSM 2375).</title>
        <authorList>
            <person name="Sudarsanam P."/>
            <person name="Ley R."/>
            <person name="Guruge J."/>
            <person name="Turnbaugh P.J."/>
            <person name="Mahowald M."/>
            <person name="Liep D."/>
            <person name="Gordon J."/>
        </authorList>
    </citation>
    <scope>NUCLEOTIDE SEQUENCE [LARGE SCALE GENOMIC DNA]</scope>
    <source>
        <strain evidence="8 9">DSM 2375</strain>
    </source>
</reference>
<dbReference type="PATRIC" id="fig|483214.13.peg.969"/>
<dbReference type="PANTHER" id="PTHR43788:SF8">
    <property type="entry name" value="DNA-BINDING PROTEIN SMUBP-2"/>
    <property type="match status" value="1"/>
</dbReference>
<comment type="similarity">
    <text evidence="1">Belongs to the DNA2/NAM7 helicase family.</text>
</comment>
<evidence type="ECO:0000256" key="1">
    <source>
        <dbReference type="ARBA" id="ARBA00007913"/>
    </source>
</evidence>
<dbReference type="AlphaFoldDB" id="B9AF67"/>
<dbReference type="GO" id="GO:0005524">
    <property type="term" value="F:ATP binding"/>
    <property type="evidence" value="ECO:0007669"/>
    <property type="project" value="UniProtKB-KW"/>
</dbReference>
<dbReference type="EMBL" id="ABYW01000007">
    <property type="protein sequence ID" value="EEE42107.1"/>
    <property type="molecule type" value="Genomic_DNA"/>
</dbReference>
<dbReference type="OrthoDB" id="45637at2157"/>
<proteinExistence type="inferred from homology"/>
<dbReference type="GO" id="GO:0005694">
    <property type="term" value="C:chromosome"/>
    <property type="evidence" value="ECO:0007669"/>
    <property type="project" value="UniProtKB-ARBA"/>
</dbReference>
<evidence type="ECO:0000313" key="9">
    <source>
        <dbReference type="Proteomes" id="UP000003489"/>
    </source>
</evidence>
<dbReference type="Pfam" id="PF13087">
    <property type="entry name" value="AAA_12"/>
    <property type="match status" value="1"/>
</dbReference>